<organism evidence="3 4">
    <name type="scientific">Geodermatophilus normandii</name>
    <dbReference type="NCBI Taxonomy" id="1137989"/>
    <lineage>
        <taxon>Bacteria</taxon>
        <taxon>Bacillati</taxon>
        <taxon>Actinomycetota</taxon>
        <taxon>Actinomycetes</taxon>
        <taxon>Geodermatophilales</taxon>
        <taxon>Geodermatophilaceae</taxon>
        <taxon>Geodermatophilus</taxon>
    </lineage>
</organism>
<dbReference type="SUPFAM" id="SSF109854">
    <property type="entry name" value="DinB/YfiT-like putative metalloenzymes"/>
    <property type="match status" value="1"/>
</dbReference>
<dbReference type="EMBL" id="QGTX01000001">
    <property type="protein sequence ID" value="PWW23969.1"/>
    <property type="molecule type" value="Genomic_DNA"/>
</dbReference>
<dbReference type="RefSeq" id="WP_211307998.1">
    <property type="nucleotide sequence ID" value="NZ_QGTX01000001.1"/>
</dbReference>
<dbReference type="NCBIfam" id="TIGR03083">
    <property type="entry name" value="maleylpyruvate isomerase family mycothiol-dependent enzyme"/>
    <property type="match status" value="1"/>
</dbReference>
<feature type="domain" description="Mycothiol-dependent maleylpyruvate isomerase metal-binding" evidence="2">
    <location>
        <begin position="15"/>
        <end position="128"/>
    </location>
</feature>
<dbReference type="AlphaFoldDB" id="A0A317QLS4"/>
<dbReference type="InterPro" id="IPR034660">
    <property type="entry name" value="DinB/YfiT-like"/>
</dbReference>
<dbReference type="Proteomes" id="UP000246661">
    <property type="component" value="Unassembled WGS sequence"/>
</dbReference>
<evidence type="ECO:0000259" key="2">
    <source>
        <dbReference type="Pfam" id="PF11716"/>
    </source>
</evidence>
<keyword evidence="4" id="KW-1185">Reference proteome</keyword>
<feature type="compositionally biased region" description="Low complexity" evidence="1">
    <location>
        <begin position="135"/>
        <end position="165"/>
    </location>
</feature>
<dbReference type="Pfam" id="PF11716">
    <property type="entry name" value="MDMPI_N"/>
    <property type="match status" value="1"/>
</dbReference>
<gene>
    <name evidence="3" type="ORF">JD79_03146</name>
</gene>
<feature type="region of interest" description="Disordered" evidence="1">
    <location>
        <begin position="133"/>
        <end position="200"/>
    </location>
</feature>
<dbReference type="InterPro" id="IPR017517">
    <property type="entry name" value="Maleyloyr_isom"/>
</dbReference>
<sequence length="200" mass="20595">MNATSTPIATDYAAVLEPLLAVVDAVPASGWDAATPCEDWTARGVVTHLVDTQREFLTGRGVDLGPAPDVAADPAAALRAHAGRVLAAVSDPAVADEPYDGFFGPTTVGETLAQFYVWDMVVHRWDLARATGQDAGLAGPSSTASSPAPAAGVTPSTWRASAAPPSRCPPTPAGRSGCSPCSAGRPDFPRGRVARRRAHQ</sequence>
<protein>
    <submittedName>
        <fullName evidence="3">Uncharacterized protein (TIGR03086 family)</fullName>
    </submittedName>
</protein>
<comment type="caution">
    <text evidence="3">The sequence shown here is derived from an EMBL/GenBank/DDBJ whole genome shotgun (WGS) entry which is preliminary data.</text>
</comment>
<name>A0A317QLS4_9ACTN</name>
<evidence type="ECO:0000313" key="4">
    <source>
        <dbReference type="Proteomes" id="UP000246661"/>
    </source>
</evidence>
<dbReference type="GO" id="GO:0046872">
    <property type="term" value="F:metal ion binding"/>
    <property type="evidence" value="ECO:0007669"/>
    <property type="project" value="InterPro"/>
</dbReference>
<accession>A0A317QLS4</accession>
<dbReference type="InterPro" id="IPR024344">
    <property type="entry name" value="MDMPI_metal-binding"/>
</dbReference>
<dbReference type="Gene3D" id="1.20.120.450">
    <property type="entry name" value="dinb family like domain"/>
    <property type="match status" value="1"/>
</dbReference>
<evidence type="ECO:0000313" key="3">
    <source>
        <dbReference type="EMBL" id="PWW23969.1"/>
    </source>
</evidence>
<proteinExistence type="predicted"/>
<evidence type="ECO:0000256" key="1">
    <source>
        <dbReference type="SAM" id="MobiDB-lite"/>
    </source>
</evidence>
<reference evidence="4" key="1">
    <citation type="submission" date="2018-05" db="EMBL/GenBank/DDBJ databases">
        <authorList>
            <person name="Klenk H.-P."/>
            <person name="Huntemann M."/>
            <person name="Clum A."/>
            <person name="Pillay M."/>
            <person name="Palaniappan K."/>
            <person name="Varghese N."/>
            <person name="Mikhailova N."/>
            <person name="Stamatis D."/>
            <person name="Reddy T."/>
            <person name="Daum C."/>
            <person name="Shapiro N."/>
            <person name="Ivanova N."/>
            <person name="Kyrpides N."/>
            <person name="Woyke T."/>
        </authorList>
    </citation>
    <scope>NUCLEOTIDE SEQUENCE [LARGE SCALE GENOMIC DNA]</scope>
    <source>
        <strain evidence="4">DSM 45417</strain>
    </source>
</reference>